<dbReference type="Pfam" id="PF07690">
    <property type="entry name" value="MFS_1"/>
    <property type="match status" value="1"/>
</dbReference>
<feature type="transmembrane region" description="Helical" evidence="6">
    <location>
        <begin position="209"/>
        <end position="231"/>
    </location>
</feature>
<evidence type="ECO:0000313" key="7">
    <source>
        <dbReference type="EMBL" id="KAJ9604883.1"/>
    </source>
</evidence>
<dbReference type="Proteomes" id="UP001172673">
    <property type="component" value="Unassembled WGS sequence"/>
</dbReference>
<evidence type="ECO:0000256" key="4">
    <source>
        <dbReference type="ARBA" id="ARBA00022989"/>
    </source>
</evidence>
<keyword evidence="8" id="KW-1185">Reference proteome</keyword>
<dbReference type="EMBL" id="JAPDRK010000018">
    <property type="protein sequence ID" value="KAJ9604883.1"/>
    <property type="molecule type" value="Genomic_DNA"/>
</dbReference>
<keyword evidence="2" id="KW-0813">Transport</keyword>
<sequence length="499" mass="54582">MSETHPSKLPQSALDVELVEDAPDLKQASLSEKAFTGHSANVTKSKDEKRLIRKLDLTVVPLSALIYFVAYLDRNSIGNARLMGLEKDLGLTPDQFYNCLTMFFVGYIVFMLPGNICQRLPHVSAPILIGGSVILFGAFCAGLGDSQNYATVLTLRVFVGASQAFIQGLGLYASFWYKRDELATRSGIGLIAYGVQKDLTNESTGLGPWRWLFIIEGIAAMSVGVVTIFVIPRFADKIKGRKNWLLTPTDVHIALERAKGYNTVGANVDVKQIWTALKDPKSWLFACINAGVALGIASVGNFLPTFVRSFGYSPARAQLFTVIPYACATLSTISVSYFSDRLNLKGPCLIVTLSVACVGYVILLTVYSIPVLVFATCLITAGLYPSVILLTSWLGVNTAGFTKRGTAWAMAEIFGQCFSIMGTHVYTNPPRFVKGHAIVLGFLLFGIVCATTLICLMSYLNKRRAAELERYSSQGELHPDSERSLEEAGDHHLSFQYIL</sequence>
<keyword evidence="4 6" id="KW-1133">Transmembrane helix</keyword>
<feature type="transmembrane region" description="Helical" evidence="6">
    <location>
        <begin position="408"/>
        <end position="426"/>
    </location>
</feature>
<feature type="transmembrane region" description="Helical" evidence="6">
    <location>
        <begin position="283"/>
        <end position="303"/>
    </location>
</feature>
<evidence type="ECO:0000256" key="5">
    <source>
        <dbReference type="ARBA" id="ARBA00023136"/>
    </source>
</evidence>
<dbReference type="AlphaFoldDB" id="A0AA39CE25"/>
<organism evidence="7 8">
    <name type="scientific">Cladophialophora chaetospira</name>
    <dbReference type="NCBI Taxonomy" id="386627"/>
    <lineage>
        <taxon>Eukaryota</taxon>
        <taxon>Fungi</taxon>
        <taxon>Dikarya</taxon>
        <taxon>Ascomycota</taxon>
        <taxon>Pezizomycotina</taxon>
        <taxon>Eurotiomycetes</taxon>
        <taxon>Chaetothyriomycetidae</taxon>
        <taxon>Chaetothyriales</taxon>
        <taxon>Herpotrichiellaceae</taxon>
        <taxon>Cladophialophora</taxon>
    </lineage>
</organism>
<feature type="transmembrane region" description="Helical" evidence="6">
    <location>
        <begin position="95"/>
        <end position="113"/>
    </location>
</feature>
<evidence type="ECO:0008006" key="9">
    <source>
        <dbReference type="Google" id="ProtNLM"/>
    </source>
</evidence>
<evidence type="ECO:0000256" key="1">
    <source>
        <dbReference type="ARBA" id="ARBA00004141"/>
    </source>
</evidence>
<reference evidence="7" key="1">
    <citation type="submission" date="2022-10" db="EMBL/GenBank/DDBJ databases">
        <title>Culturing micro-colonial fungi from biological soil crusts in the Mojave desert and describing Neophaeococcomyces mojavensis, and introducing the new genera and species Taxawa tesnikishii.</title>
        <authorList>
            <person name="Kurbessoian T."/>
            <person name="Stajich J.E."/>
        </authorList>
    </citation>
    <scope>NUCLEOTIDE SEQUENCE</scope>
    <source>
        <strain evidence="7">TK_41</strain>
    </source>
</reference>
<keyword evidence="5 6" id="KW-0472">Membrane</keyword>
<dbReference type="InterPro" id="IPR011701">
    <property type="entry name" value="MFS"/>
</dbReference>
<evidence type="ECO:0000256" key="2">
    <source>
        <dbReference type="ARBA" id="ARBA00022448"/>
    </source>
</evidence>
<keyword evidence="3 6" id="KW-0812">Transmembrane</keyword>
<dbReference type="Gene3D" id="1.20.1250.20">
    <property type="entry name" value="MFS general substrate transporter like domains"/>
    <property type="match status" value="2"/>
</dbReference>
<feature type="transmembrane region" description="Helical" evidence="6">
    <location>
        <begin position="315"/>
        <end position="337"/>
    </location>
</feature>
<feature type="transmembrane region" description="Helical" evidence="6">
    <location>
        <begin position="373"/>
        <end position="396"/>
    </location>
</feature>
<dbReference type="PANTHER" id="PTHR43791:SF36">
    <property type="entry name" value="TRANSPORTER, PUTATIVE (AFU_ORTHOLOGUE AFUA_6G08340)-RELATED"/>
    <property type="match status" value="1"/>
</dbReference>
<accession>A0AA39CE25</accession>
<dbReference type="GO" id="GO:0022857">
    <property type="term" value="F:transmembrane transporter activity"/>
    <property type="evidence" value="ECO:0007669"/>
    <property type="project" value="InterPro"/>
</dbReference>
<name>A0AA39CE25_9EURO</name>
<feature type="transmembrane region" description="Helical" evidence="6">
    <location>
        <begin position="125"/>
        <end position="144"/>
    </location>
</feature>
<protein>
    <recommendedName>
        <fullName evidence="9">Major facilitator superfamily (MFS) profile domain-containing protein</fullName>
    </recommendedName>
</protein>
<dbReference type="InterPro" id="IPR036259">
    <property type="entry name" value="MFS_trans_sf"/>
</dbReference>
<feature type="transmembrane region" description="Helical" evidence="6">
    <location>
        <begin position="349"/>
        <end position="367"/>
    </location>
</feature>
<comment type="subcellular location">
    <subcellularLocation>
        <location evidence="1">Membrane</location>
        <topology evidence="1">Multi-pass membrane protein</topology>
    </subcellularLocation>
</comment>
<feature type="transmembrane region" description="Helical" evidence="6">
    <location>
        <begin position="55"/>
        <end position="72"/>
    </location>
</feature>
<dbReference type="GO" id="GO:0016020">
    <property type="term" value="C:membrane"/>
    <property type="evidence" value="ECO:0007669"/>
    <property type="project" value="UniProtKB-SubCell"/>
</dbReference>
<proteinExistence type="predicted"/>
<gene>
    <name evidence="7" type="ORF">H2200_010998</name>
</gene>
<feature type="transmembrane region" description="Helical" evidence="6">
    <location>
        <begin position="438"/>
        <end position="460"/>
    </location>
</feature>
<comment type="caution">
    <text evidence="7">The sequence shown here is derived from an EMBL/GenBank/DDBJ whole genome shotgun (WGS) entry which is preliminary data.</text>
</comment>
<dbReference type="PANTHER" id="PTHR43791">
    <property type="entry name" value="PERMEASE-RELATED"/>
    <property type="match status" value="1"/>
</dbReference>
<dbReference type="FunFam" id="1.20.1250.20:FF:000013">
    <property type="entry name" value="MFS general substrate transporter"/>
    <property type="match status" value="1"/>
</dbReference>
<evidence type="ECO:0000313" key="8">
    <source>
        <dbReference type="Proteomes" id="UP001172673"/>
    </source>
</evidence>
<dbReference type="SUPFAM" id="SSF103473">
    <property type="entry name" value="MFS general substrate transporter"/>
    <property type="match status" value="1"/>
</dbReference>
<evidence type="ECO:0000256" key="6">
    <source>
        <dbReference type="SAM" id="Phobius"/>
    </source>
</evidence>
<evidence type="ECO:0000256" key="3">
    <source>
        <dbReference type="ARBA" id="ARBA00022692"/>
    </source>
</evidence>